<evidence type="ECO:0000259" key="10">
    <source>
        <dbReference type="PROSITE" id="PS50109"/>
    </source>
</evidence>
<dbReference type="CDD" id="cd00082">
    <property type="entry name" value="HisKA"/>
    <property type="match status" value="1"/>
</dbReference>
<dbReference type="CDD" id="cd00075">
    <property type="entry name" value="HATPase"/>
    <property type="match status" value="1"/>
</dbReference>
<dbReference type="SMART" id="SM00387">
    <property type="entry name" value="HATPase_c"/>
    <property type="match status" value="1"/>
</dbReference>
<name>A0A2H1YK19_9FLAO</name>
<dbReference type="EMBL" id="OENF01000042">
    <property type="protein sequence ID" value="SOS75849.1"/>
    <property type="molecule type" value="Genomic_DNA"/>
</dbReference>
<gene>
    <name evidence="11" type="ORF">TNO020_70158</name>
</gene>
<keyword evidence="9" id="KW-1133">Transmembrane helix</keyword>
<dbReference type="Pfam" id="PF00512">
    <property type="entry name" value="HisKA"/>
    <property type="match status" value="1"/>
</dbReference>
<dbReference type="PANTHER" id="PTHR43065:SF10">
    <property type="entry name" value="PEROXIDE STRESS-ACTIVATED HISTIDINE KINASE MAK3"/>
    <property type="match status" value="1"/>
</dbReference>
<feature type="domain" description="Histidine kinase" evidence="10">
    <location>
        <begin position="278"/>
        <end position="486"/>
    </location>
</feature>
<dbReference type="Gene3D" id="1.10.287.130">
    <property type="match status" value="1"/>
</dbReference>
<dbReference type="Gene3D" id="3.30.565.10">
    <property type="entry name" value="Histidine kinase-like ATPase, C-terminal domain"/>
    <property type="match status" value="1"/>
</dbReference>
<dbReference type="AlphaFoldDB" id="A0A2H1YK19"/>
<dbReference type="SUPFAM" id="SSF55874">
    <property type="entry name" value="ATPase domain of HSP90 chaperone/DNA topoisomerase II/histidine kinase"/>
    <property type="match status" value="1"/>
</dbReference>
<evidence type="ECO:0000256" key="8">
    <source>
        <dbReference type="ARBA" id="ARBA00023012"/>
    </source>
</evidence>
<dbReference type="InterPro" id="IPR036097">
    <property type="entry name" value="HisK_dim/P_sf"/>
</dbReference>
<organism evidence="11 12">
    <name type="scientific">Tenacibaculum piscium</name>
    <dbReference type="NCBI Taxonomy" id="1458515"/>
    <lineage>
        <taxon>Bacteria</taxon>
        <taxon>Pseudomonadati</taxon>
        <taxon>Bacteroidota</taxon>
        <taxon>Flavobacteriia</taxon>
        <taxon>Flavobacteriales</taxon>
        <taxon>Flavobacteriaceae</taxon>
        <taxon>Tenacibaculum</taxon>
    </lineage>
</organism>
<dbReference type="EC" id="2.7.13.3" evidence="2"/>
<keyword evidence="9" id="KW-0812">Transmembrane</keyword>
<dbReference type="Gene3D" id="6.10.340.10">
    <property type="match status" value="1"/>
</dbReference>
<evidence type="ECO:0000256" key="7">
    <source>
        <dbReference type="ARBA" id="ARBA00022840"/>
    </source>
</evidence>
<dbReference type="PROSITE" id="PS50109">
    <property type="entry name" value="HIS_KIN"/>
    <property type="match status" value="1"/>
</dbReference>
<dbReference type="Proteomes" id="UP000234211">
    <property type="component" value="Unassembled WGS sequence"/>
</dbReference>
<dbReference type="SUPFAM" id="SSF47384">
    <property type="entry name" value="Homodimeric domain of signal transducing histidine kinase"/>
    <property type="match status" value="1"/>
</dbReference>
<sequence>MLNINNTSLRIRIFLSMILLVLLASVLIVTVTIIQYEEQTLHYNIQRFNRKENATKHDIEIELKRKTTYPITTDNLAKIFQDRIYDIAYVHKLTVSMYDMNGQLLKSSIPYNFDKKKGTNLTNSILGELANNSNHRILKSSNDNGITYQSSYAYINDARFKRIGILELQIAQDNEAQKQELREFISRLLLVYLLMFIIAIALAYFLSSYITRSIQTISEKIKETRLHKQNEKITLYAASSEINSLVESYNNMIDQLEESAVKLARSEREQAWREMAKQVAHEIKNPLTPMRLSVQSFERRFNPDDPKIKEKLAEYSETLIQQIDVMSTIASAFSDFAKMPTQRREKLDVVDVVKHSLDIFTEDYIHFIPKESELFAYLDKTQLIRVLTNLVKNATQAIDEKEPNPRIEVIVISDGNNVKITVSDNGKGIAQENKEFIFEPKFTTKTSGMGLGLGMIKNIIEAYDGTIHFSSTEGIGTIFTVILPKT</sequence>
<keyword evidence="3" id="KW-0597">Phosphoprotein</keyword>
<dbReference type="SMART" id="SM00388">
    <property type="entry name" value="HisKA"/>
    <property type="match status" value="1"/>
</dbReference>
<keyword evidence="6 11" id="KW-0418">Kinase</keyword>
<keyword evidence="8" id="KW-0902">Two-component regulatory system</keyword>
<keyword evidence="9" id="KW-0472">Membrane</keyword>
<proteinExistence type="predicted"/>
<evidence type="ECO:0000256" key="9">
    <source>
        <dbReference type="SAM" id="Phobius"/>
    </source>
</evidence>
<evidence type="ECO:0000313" key="11">
    <source>
        <dbReference type="EMBL" id="SOS75849.1"/>
    </source>
</evidence>
<dbReference type="InterPro" id="IPR004358">
    <property type="entry name" value="Sig_transdc_His_kin-like_C"/>
</dbReference>
<dbReference type="GO" id="GO:0005524">
    <property type="term" value="F:ATP binding"/>
    <property type="evidence" value="ECO:0007669"/>
    <property type="project" value="UniProtKB-KW"/>
</dbReference>
<dbReference type="InterPro" id="IPR003594">
    <property type="entry name" value="HATPase_dom"/>
</dbReference>
<accession>A0A2H1YK19</accession>
<dbReference type="Pfam" id="PF02518">
    <property type="entry name" value="HATPase_c"/>
    <property type="match status" value="1"/>
</dbReference>
<evidence type="ECO:0000256" key="2">
    <source>
        <dbReference type="ARBA" id="ARBA00012438"/>
    </source>
</evidence>
<feature type="transmembrane region" description="Helical" evidence="9">
    <location>
        <begin position="12"/>
        <end position="34"/>
    </location>
</feature>
<evidence type="ECO:0000256" key="6">
    <source>
        <dbReference type="ARBA" id="ARBA00022777"/>
    </source>
</evidence>
<evidence type="ECO:0000256" key="4">
    <source>
        <dbReference type="ARBA" id="ARBA00022679"/>
    </source>
</evidence>
<dbReference type="PRINTS" id="PR00344">
    <property type="entry name" value="BCTRLSENSOR"/>
</dbReference>
<keyword evidence="5" id="KW-0547">Nucleotide-binding</keyword>
<feature type="transmembrane region" description="Helical" evidence="9">
    <location>
        <begin position="188"/>
        <end position="210"/>
    </location>
</feature>
<dbReference type="GO" id="GO:0000155">
    <property type="term" value="F:phosphorelay sensor kinase activity"/>
    <property type="evidence" value="ECO:0007669"/>
    <property type="project" value="InterPro"/>
</dbReference>
<comment type="catalytic activity">
    <reaction evidence="1">
        <text>ATP + protein L-histidine = ADP + protein N-phospho-L-histidine.</text>
        <dbReference type="EC" id="2.7.13.3"/>
    </reaction>
</comment>
<evidence type="ECO:0000256" key="3">
    <source>
        <dbReference type="ARBA" id="ARBA00022553"/>
    </source>
</evidence>
<evidence type="ECO:0000313" key="12">
    <source>
        <dbReference type="Proteomes" id="UP000234211"/>
    </source>
</evidence>
<keyword evidence="4" id="KW-0808">Transferase</keyword>
<protein>
    <recommendedName>
        <fullName evidence="2">histidine kinase</fullName>
        <ecNumber evidence="2">2.7.13.3</ecNumber>
    </recommendedName>
</protein>
<dbReference type="InterPro" id="IPR036890">
    <property type="entry name" value="HATPase_C_sf"/>
</dbReference>
<keyword evidence="12" id="KW-1185">Reference proteome</keyword>
<dbReference type="InterPro" id="IPR005467">
    <property type="entry name" value="His_kinase_dom"/>
</dbReference>
<dbReference type="PANTHER" id="PTHR43065">
    <property type="entry name" value="SENSOR HISTIDINE KINASE"/>
    <property type="match status" value="1"/>
</dbReference>
<evidence type="ECO:0000256" key="5">
    <source>
        <dbReference type="ARBA" id="ARBA00022741"/>
    </source>
</evidence>
<keyword evidence="7" id="KW-0067">ATP-binding</keyword>
<dbReference type="InterPro" id="IPR003661">
    <property type="entry name" value="HisK_dim/P_dom"/>
</dbReference>
<reference evidence="12" key="1">
    <citation type="submission" date="2017-11" db="EMBL/GenBank/DDBJ databases">
        <authorList>
            <person name="Duchaud E."/>
        </authorList>
    </citation>
    <scope>NUCLEOTIDE SEQUENCE [LARGE SCALE GENOMIC DNA]</scope>
    <source>
        <strain evidence="12">Tenacibaculum sp. TNO020</strain>
    </source>
</reference>
<evidence type="ECO:0000256" key="1">
    <source>
        <dbReference type="ARBA" id="ARBA00000085"/>
    </source>
</evidence>